<dbReference type="PANTHER" id="PTHR35041:SF6">
    <property type="entry name" value="FORMYLMETHIONINE DEFORMYLASE-LIKE PROTEIN-RELATED"/>
    <property type="match status" value="1"/>
</dbReference>
<evidence type="ECO:0000256" key="1">
    <source>
        <dbReference type="SAM" id="MobiDB-lite"/>
    </source>
</evidence>
<dbReference type="AlphaFoldDB" id="A0A2H3B258"/>
<dbReference type="PANTHER" id="PTHR35041">
    <property type="entry name" value="MEDIATOR OF RNA POLYMERASE II TRANSCRIPTION SUBUNIT 1"/>
    <property type="match status" value="1"/>
</dbReference>
<keyword evidence="2" id="KW-0812">Transmembrane</keyword>
<feature type="region of interest" description="Disordered" evidence="1">
    <location>
        <begin position="1"/>
        <end position="23"/>
    </location>
</feature>
<keyword evidence="2" id="KW-1133">Transmembrane helix</keyword>
<gene>
    <name evidence="3" type="ORF">ARMSODRAFT_1087653</name>
</gene>
<evidence type="ECO:0000313" key="3">
    <source>
        <dbReference type="EMBL" id="PBK65009.1"/>
    </source>
</evidence>
<dbReference type="EMBL" id="KZ293448">
    <property type="protein sequence ID" value="PBK65009.1"/>
    <property type="molecule type" value="Genomic_DNA"/>
</dbReference>
<sequence>MDRHKEEHDDLLPPSGSNDGPSFPVSIPWSEAGHSSSSATLVQSPSTTRRIRLGRTPGVIAGLLFGAALTAVLHHVYLFILRGRTVSGQFWIKNSSNALSTLVQWLCMGSVSVSLTQLIWYLLRRRPFTILQLNHLFGLPDPLRILRLASSRRLKNAIPVIIIATLLQAFVLVSILAPNSLEVGSALPKNTTISVPTALFNKPDFPQLDCTIYPSVDSEKVLGLALQSETLMSWNAPAGCGTACNYTIQYNAPALRCTELAIDEANTMLNASASPDSGDGMAVYNATSSNTGYIDPIRIAWRTYDPNRKSMIAGTRCSLWTTTQKSVVSFVNNTGMISPSIISYNSPMNTDHQVVFETCPDDRSNRSAPSVTLYNYAVVGRWLFAQLIGDFVRYPGVSGGIRPWWQPTGDSTFNVATNNLFSLNETAGTFTPNSENVSSALEQILVNVTVALITYWAQTTTVDASVAQDQLVWVYHVQRLWIIYATALAVAAACGAVGFACVLKNGEDRDSTFWDIVRVTRNSELDDVVDGEKRGDAGESTMLQYAVQGKDLEANTSGVFILARPRHKGSN</sequence>
<proteinExistence type="predicted"/>
<dbReference type="Proteomes" id="UP000218334">
    <property type="component" value="Unassembled WGS sequence"/>
</dbReference>
<keyword evidence="4" id="KW-1185">Reference proteome</keyword>
<evidence type="ECO:0000313" key="4">
    <source>
        <dbReference type="Proteomes" id="UP000218334"/>
    </source>
</evidence>
<name>A0A2H3B258_9AGAR</name>
<accession>A0A2H3B258</accession>
<feature type="transmembrane region" description="Helical" evidence="2">
    <location>
        <begin position="157"/>
        <end position="177"/>
    </location>
</feature>
<protein>
    <submittedName>
        <fullName evidence="3">Uncharacterized protein</fullName>
    </submittedName>
</protein>
<keyword evidence="2" id="KW-0472">Membrane</keyword>
<feature type="transmembrane region" description="Helical" evidence="2">
    <location>
        <begin position="102"/>
        <end position="123"/>
    </location>
</feature>
<feature type="transmembrane region" description="Helical" evidence="2">
    <location>
        <begin position="59"/>
        <end position="82"/>
    </location>
</feature>
<feature type="compositionally biased region" description="Basic and acidic residues" evidence="1">
    <location>
        <begin position="1"/>
        <end position="11"/>
    </location>
</feature>
<reference evidence="4" key="1">
    <citation type="journal article" date="2017" name="Nat. Ecol. Evol.">
        <title>Genome expansion and lineage-specific genetic innovations in the forest pathogenic fungi Armillaria.</title>
        <authorList>
            <person name="Sipos G."/>
            <person name="Prasanna A.N."/>
            <person name="Walter M.C."/>
            <person name="O'Connor E."/>
            <person name="Balint B."/>
            <person name="Krizsan K."/>
            <person name="Kiss B."/>
            <person name="Hess J."/>
            <person name="Varga T."/>
            <person name="Slot J."/>
            <person name="Riley R."/>
            <person name="Boka B."/>
            <person name="Rigling D."/>
            <person name="Barry K."/>
            <person name="Lee J."/>
            <person name="Mihaltcheva S."/>
            <person name="LaButti K."/>
            <person name="Lipzen A."/>
            <person name="Waldron R."/>
            <person name="Moloney N.M."/>
            <person name="Sperisen C."/>
            <person name="Kredics L."/>
            <person name="Vagvoelgyi C."/>
            <person name="Patrignani A."/>
            <person name="Fitzpatrick D."/>
            <person name="Nagy I."/>
            <person name="Doyle S."/>
            <person name="Anderson J.B."/>
            <person name="Grigoriev I.V."/>
            <person name="Gueldener U."/>
            <person name="Muensterkoetter M."/>
            <person name="Nagy L.G."/>
        </authorList>
    </citation>
    <scope>NUCLEOTIDE SEQUENCE [LARGE SCALE GENOMIC DNA]</scope>
    <source>
        <strain evidence="4">28-4</strain>
    </source>
</reference>
<evidence type="ECO:0000256" key="2">
    <source>
        <dbReference type="SAM" id="Phobius"/>
    </source>
</evidence>
<organism evidence="3 4">
    <name type="scientific">Armillaria solidipes</name>
    <dbReference type="NCBI Taxonomy" id="1076256"/>
    <lineage>
        <taxon>Eukaryota</taxon>
        <taxon>Fungi</taxon>
        <taxon>Dikarya</taxon>
        <taxon>Basidiomycota</taxon>
        <taxon>Agaricomycotina</taxon>
        <taxon>Agaricomycetes</taxon>
        <taxon>Agaricomycetidae</taxon>
        <taxon>Agaricales</taxon>
        <taxon>Marasmiineae</taxon>
        <taxon>Physalacriaceae</taxon>
        <taxon>Armillaria</taxon>
    </lineage>
</organism>
<feature type="transmembrane region" description="Helical" evidence="2">
    <location>
        <begin position="481"/>
        <end position="503"/>
    </location>
</feature>
<dbReference type="STRING" id="1076256.A0A2H3B258"/>